<dbReference type="Proteomes" id="UP000595437">
    <property type="component" value="Chromosome 7"/>
</dbReference>
<reference evidence="2" key="1">
    <citation type="submission" date="2021-01" db="EMBL/GenBank/DDBJ databases">
        <title>Caligus Genome Assembly.</title>
        <authorList>
            <person name="Gallardo-Escarate C."/>
        </authorList>
    </citation>
    <scope>NUCLEOTIDE SEQUENCE [LARGE SCALE GENOMIC DNA]</scope>
</reference>
<protein>
    <submittedName>
        <fullName evidence="1">Uncharacterized protein</fullName>
    </submittedName>
</protein>
<sequence length="49" mass="5850">MDFSSRAEFCFMASIDSKRCHEGAILVLGRGKSRREQIQRIWWLLKHVR</sequence>
<gene>
    <name evidence="1" type="ORF">FKW44_010576</name>
</gene>
<proteinExistence type="predicted"/>
<evidence type="ECO:0000313" key="1">
    <source>
        <dbReference type="EMBL" id="QQP49789.1"/>
    </source>
</evidence>
<dbReference type="EMBL" id="CP045896">
    <property type="protein sequence ID" value="QQP49789.1"/>
    <property type="molecule type" value="Genomic_DNA"/>
</dbReference>
<organism evidence="1 2">
    <name type="scientific">Caligus rogercresseyi</name>
    <name type="common">Sea louse</name>
    <dbReference type="NCBI Taxonomy" id="217165"/>
    <lineage>
        <taxon>Eukaryota</taxon>
        <taxon>Metazoa</taxon>
        <taxon>Ecdysozoa</taxon>
        <taxon>Arthropoda</taxon>
        <taxon>Crustacea</taxon>
        <taxon>Multicrustacea</taxon>
        <taxon>Hexanauplia</taxon>
        <taxon>Copepoda</taxon>
        <taxon>Siphonostomatoida</taxon>
        <taxon>Caligidae</taxon>
        <taxon>Caligus</taxon>
    </lineage>
</organism>
<name>A0A7T8HGS5_CALRO</name>
<accession>A0A7T8HGS5</accession>
<keyword evidence="2" id="KW-1185">Reference proteome</keyword>
<dbReference type="AlphaFoldDB" id="A0A7T8HGS5"/>
<evidence type="ECO:0000313" key="2">
    <source>
        <dbReference type="Proteomes" id="UP000595437"/>
    </source>
</evidence>